<organism evidence="1 2">
    <name type="scientific">Emcibacter nanhaiensis</name>
    <dbReference type="NCBI Taxonomy" id="1505037"/>
    <lineage>
        <taxon>Bacteria</taxon>
        <taxon>Pseudomonadati</taxon>
        <taxon>Pseudomonadota</taxon>
        <taxon>Alphaproteobacteria</taxon>
        <taxon>Emcibacterales</taxon>
        <taxon>Emcibacteraceae</taxon>
        <taxon>Emcibacter</taxon>
    </lineage>
</organism>
<dbReference type="RefSeq" id="WP_139941712.1">
    <property type="nucleotide sequence ID" value="NZ_JBHSYP010000005.1"/>
</dbReference>
<proteinExistence type="predicted"/>
<keyword evidence="2" id="KW-1185">Reference proteome</keyword>
<name>A0A501PBH7_9PROT</name>
<accession>A0A501PBH7</accession>
<evidence type="ECO:0000313" key="2">
    <source>
        <dbReference type="Proteomes" id="UP000319148"/>
    </source>
</evidence>
<evidence type="ECO:0000313" key="1">
    <source>
        <dbReference type="EMBL" id="TPD57397.1"/>
    </source>
</evidence>
<dbReference type="AlphaFoldDB" id="A0A501PBH7"/>
<dbReference type="OrthoDB" id="7629746at2"/>
<gene>
    <name evidence="1" type="ORF">FIV46_14830</name>
</gene>
<dbReference type="EMBL" id="VFIY01000018">
    <property type="protein sequence ID" value="TPD57397.1"/>
    <property type="molecule type" value="Genomic_DNA"/>
</dbReference>
<dbReference type="Proteomes" id="UP000319148">
    <property type="component" value="Unassembled WGS sequence"/>
</dbReference>
<reference evidence="2" key="1">
    <citation type="submission" date="2019-06" db="EMBL/GenBank/DDBJ databases">
        <title>The complete genome of Emcibacter congregatus ZYLT.</title>
        <authorList>
            <person name="Zhao Z."/>
        </authorList>
    </citation>
    <scope>NUCLEOTIDE SEQUENCE [LARGE SCALE GENOMIC DNA]</scope>
    <source>
        <strain evidence="2">MCCC 1A06723</strain>
    </source>
</reference>
<protein>
    <submittedName>
        <fullName evidence="1">Uncharacterized protein</fullName>
    </submittedName>
</protein>
<sequence length="167" mass="18666">MSFNPLKRRKYGSTKAVVSELFRQAGGIPRVMEHLGIGRTRAYDFTDPNKEVEISFARVEHLTRETEATIAAEHLAHMAGGVFLPIDTLEEEVDWHDIAGRASQKNAENISGILESLSPNSKSPGRICADEARELIKRVDNHFSLLALQRQALIAIIEEEDVDEKES</sequence>
<comment type="caution">
    <text evidence="1">The sequence shown here is derived from an EMBL/GenBank/DDBJ whole genome shotgun (WGS) entry which is preliminary data.</text>
</comment>